<dbReference type="InterPro" id="IPR036237">
    <property type="entry name" value="Xyl_isomerase-like_sf"/>
</dbReference>
<evidence type="ECO:0000313" key="2">
    <source>
        <dbReference type="Proteomes" id="UP000638732"/>
    </source>
</evidence>
<evidence type="ECO:0000313" key="1">
    <source>
        <dbReference type="EMBL" id="NCD72415.1"/>
    </source>
</evidence>
<protein>
    <submittedName>
        <fullName evidence="1">Metabolite traffic protein EboE</fullName>
    </submittedName>
</protein>
<dbReference type="NCBIfam" id="NF035939">
    <property type="entry name" value="TIM_EboE"/>
    <property type="match status" value="1"/>
</dbReference>
<dbReference type="Proteomes" id="UP000638732">
    <property type="component" value="Unassembled WGS sequence"/>
</dbReference>
<reference evidence="1" key="1">
    <citation type="submission" date="2020-01" db="EMBL/GenBank/DDBJ databases">
        <authorList>
            <person name="Seo Y.L."/>
        </authorList>
    </citation>
    <scope>NUCLEOTIDE SEQUENCE</scope>
    <source>
        <strain evidence="1">R11</strain>
    </source>
</reference>
<dbReference type="RefSeq" id="WP_166588361.1">
    <property type="nucleotide sequence ID" value="NZ_WWEO01000045.1"/>
</dbReference>
<comment type="caution">
    <text evidence="1">The sequence shown here is derived from an EMBL/GenBank/DDBJ whole genome shotgun (WGS) entry which is preliminary data.</text>
</comment>
<keyword evidence="2" id="KW-1185">Reference proteome</keyword>
<gene>
    <name evidence="1" type="primary">eboE</name>
    <name evidence="1" type="ORF">GSY63_23825</name>
</gene>
<dbReference type="EMBL" id="WWEO01000045">
    <property type="protein sequence ID" value="NCD72415.1"/>
    <property type="molecule type" value="Genomic_DNA"/>
</dbReference>
<reference evidence="1" key="2">
    <citation type="submission" date="2020-10" db="EMBL/GenBank/DDBJ databases">
        <title>Mucilaginibacter sp. nov., isolated from soil.</title>
        <authorList>
            <person name="Jeon C.O."/>
        </authorList>
    </citation>
    <scope>NUCLEOTIDE SEQUENCE</scope>
    <source>
        <strain evidence="1">R11</strain>
    </source>
</reference>
<name>A0A966DV27_9SPHI</name>
<sequence>MSKAVQDILPSVTHLTYCTNIHGGESWAEHFEQIKENFPDIKLALNPDEVMGIGLRLSNTASIELLEGNNLQEFKDWLLLNNACVFTMNGFPYGQFHSTVVKSDVHSPDWTTTERVDYTIRLIKILAELLPEGMDGGISTSPLSYKYWHHNEKQLDEVTSVATQNILKVAKVLIETHQTQGKLIHLDIEPEPDGLIENGPEFIDWFKNVLLVKGVKFLSELSDTQHFDGESLIKEHIRLCYDICHFAIGYEDHSAMLLQFNQIGIKVGKVQISAALKVILPEDLSARKEIAVLINKYNEPTYLHQVVALTKENELIRYRDLPQALADIFNTDVLEWRIHFHIPLFTDSLGKLGSTQSDVTDVLNLFKSNSFTNHLEVETYTWDVLPTNLKVPLKQSIIRELNWVADHFKHLSV</sequence>
<organism evidence="1 2">
    <name type="scientific">Mucilaginibacter agri</name>
    <dbReference type="NCBI Taxonomy" id="2695265"/>
    <lineage>
        <taxon>Bacteria</taxon>
        <taxon>Pseudomonadati</taxon>
        <taxon>Bacteroidota</taxon>
        <taxon>Sphingobacteriia</taxon>
        <taxon>Sphingobacteriales</taxon>
        <taxon>Sphingobacteriaceae</taxon>
        <taxon>Mucilaginibacter</taxon>
    </lineage>
</organism>
<proteinExistence type="predicted"/>
<dbReference type="AlphaFoldDB" id="A0A966DV27"/>
<accession>A0A966DV27</accession>
<dbReference type="SUPFAM" id="SSF51658">
    <property type="entry name" value="Xylose isomerase-like"/>
    <property type="match status" value="1"/>
</dbReference>